<keyword evidence="4" id="KW-1185">Reference proteome</keyword>
<evidence type="ECO:0000256" key="1">
    <source>
        <dbReference type="SAM" id="SignalP"/>
    </source>
</evidence>
<feature type="chain" id="PRO_5021188964" description="Amidohydrolase-related domain-containing protein" evidence="1">
    <location>
        <begin position="23"/>
        <end position="497"/>
    </location>
</feature>
<organism evidence="3 4">
    <name type="scientific">Hymenobacter aquaticus</name>
    <dbReference type="NCBI Taxonomy" id="1867101"/>
    <lineage>
        <taxon>Bacteria</taxon>
        <taxon>Pseudomonadati</taxon>
        <taxon>Bacteroidota</taxon>
        <taxon>Cytophagia</taxon>
        <taxon>Cytophagales</taxon>
        <taxon>Hymenobacteraceae</taxon>
        <taxon>Hymenobacter</taxon>
    </lineage>
</organism>
<evidence type="ECO:0000259" key="2">
    <source>
        <dbReference type="Pfam" id="PF01979"/>
    </source>
</evidence>
<evidence type="ECO:0000313" key="4">
    <source>
        <dbReference type="Proteomes" id="UP000297549"/>
    </source>
</evidence>
<keyword evidence="1" id="KW-0732">Signal</keyword>
<dbReference type="InterPro" id="IPR032466">
    <property type="entry name" value="Metal_Hydrolase"/>
</dbReference>
<comment type="caution">
    <text evidence="3">The sequence shown here is derived from an EMBL/GenBank/DDBJ whole genome shotgun (WGS) entry which is preliminary data.</text>
</comment>
<feature type="domain" description="Amidohydrolase-related" evidence="2">
    <location>
        <begin position="88"/>
        <end position="467"/>
    </location>
</feature>
<dbReference type="SUPFAM" id="SSF51556">
    <property type="entry name" value="Metallo-dependent hydrolases"/>
    <property type="match status" value="1"/>
</dbReference>
<name>A0A4Z0Q2S2_9BACT</name>
<sequence>MNQLITSLLLAVLFLTAQPAACQRPVQSAPTLPPAGSLVITNVNVVDVVSERVLPNQTVVILDGCIVSVGHRAPAGRAVQRVDGRGKYLIPGLWDGHTHALASAAEEQVALPRCVAAGITSIRVLNTGRTRADLQATVQAVETGQRVGPRIELAGASFDAPLGEEAGAFPTTYAQGEEWATARLQQGWRALQSSPQLSRDAYMGIADAAQTWHVPLVGPIPESVTALQAVAAGHQIIEPADKLLLGCSGREEELVAAQIHYLAKAQSGATLAELARLRQAALATTFSTSRAAHLAQALVQEKAFVVPLLQATASALPAAAANAARLRYLPAGVRRHREQARPDRRTARGPEQEAQLRTLDSLQNHLIATLQRQGVPLLAGSDAGGAHPFQGYGSGLLNELEHLVAAGLTPAQALRAATVVPAAATGHRYEQGQIDVDFHGDLVLLDDNPLDDIRNLRQVRAVVLRGRLYDRAALAALAADAERAAQQSPAVSTAATR</sequence>
<feature type="signal peptide" evidence="1">
    <location>
        <begin position="1"/>
        <end position="22"/>
    </location>
</feature>
<dbReference type="InterPro" id="IPR006680">
    <property type="entry name" value="Amidohydro-rel"/>
</dbReference>
<dbReference type="Proteomes" id="UP000297549">
    <property type="component" value="Unassembled WGS sequence"/>
</dbReference>
<reference evidence="3 4" key="1">
    <citation type="submission" date="2019-04" db="EMBL/GenBank/DDBJ databases">
        <authorList>
            <person name="Feng G."/>
            <person name="Zhang J."/>
            <person name="Zhu H."/>
        </authorList>
    </citation>
    <scope>NUCLEOTIDE SEQUENCE [LARGE SCALE GENOMIC DNA]</scope>
    <source>
        <strain evidence="3 4">JCM 31653</strain>
    </source>
</reference>
<dbReference type="PANTHER" id="PTHR43135:SF3">
    <property type="entry name" value="ALPHA-D-RIBOSE 1-METHYLPHOSPHONATE 5-TRIPHOSPHATE DIPHOSPHATASE"/>
    <property type="match status" value="1"/>
</dbReference>
<dbReference type="RefSeq" id="WP_135460927.1">
    <property type="nucleotide sequence ID" value="NZ_SRLC01000001.1"/>
</dbReference>
<gene>
    <name evidence="3" type="ORF">E5K00_01375</name>
</gene>
<proteinExistence type="predicted"/>
<dbReference type="AlphaFoldDB" id="A0A4Z0Q2S2"/>
<dbReference type="Pfam" id="PF01979">
    <property type="entry name" value="Amidohydro_1"/>
    <property type="match status" value="1"/>
</dbReference>
<dbReference type="OrthoDB" id="9797498at2"/>
<dbReference type="InterPro" id="IPR051781">
    <property type="entry name" value="Metallo-dep_Hydrolase"/>
</dbReference>
<dbReference type="Gene3D" id="3.20.20.140">
    <property type="entry name" value="Metal-dependent hydrolases"/>
    <property type="match status" value="2"/>
</dbReference>
<accession>A0A4Z0Q2S2</accession>
<dbReference type="PANTHER" id="PTHR43135">
    <property type="entry name" value="ALPHA-D-RIBOSE 1-METHYLPHOSPHONATE 5-TRIPHOSPHATE DIPHOSPHATASE"/>
    <property type="match status" value="1"/>
</dbReference>
<protein>
    <recommendedName>
        <fullName evidence="2">Amidohydrolase-related domain-containing protein</fullName>
    </recommendedName>
</protein>
<dbReference type="GO" id="GO:0016810">
    <property type="term" value="F:hydrolase activity, acting on carbon-nitrogen (but not peptide) bonds"/>
    <property type="evidence" value="ECO:0007669"/>
    <property type="project" value="InterPro"/>
</dbReference>
<dbReference type="EMBL" id="SRLC01000001">
    <property type="protein sequence ID" value="TGE23894.1"/>
    <property type="molecule type" value="Genomic_DNA"/>
</dbReference>
<dbReference type="Gene3D" id="2.30.40.10">
    <property type="entry name" value="Urease, subunit C, domain 1"/>
    <property type="match status" value="2"/>
</dbReference>
<dbReference type="InterPro" id="IPR011059">
    <property type="entry name" value="Metal-dep_hydrolase_composite"/>
</dbReference>
<dbReference type="SUPFAM" id="SSF51338">
    <property type="entry name" value="Composite domain of metallo-dependent hydrolases"/>
    <property type="match status" value="1"/>
</dbReference>
<evidence type="ECO:0000313" key="3">
    <source>
        <dbReference type="EMBL" id="TGE23894.1"/>
    </source>
</evidence>